<proteinExistence type="predicted"/>
<dbReference type="EMBL" id="BDDD01001063">
    <property type="protein sequence ID" value="GAV73017.1"/>
    <property type="molecule type" value="Genomic_DNA"/>
</dbReference>
<dbReference type="AlphaFoldDB" id="A0A1Q3BYH8"/>
<keyword evidence="3" id="KW-1185">Reference proteome</keyword>
<feature type="domain" description="DUF4371" evidence="1">
    <location>
        <begin position="3"/>
        <end position="126"/>
    </location>
</feature>
<comment type="caution">
    <text evidence="2">The sequence shown here is derived from an EMBL/GenBank/DDBJ whole genome shotgun (WGS) entry which is preliminary data.</text>
</comment>
<feature type="non-terminal residue" evidence="2">
    <location>
        <position position="148"/>
    </location>
</feature>
<dbReference type="InterPro" id="IPR025398">
    <property type="entry name" value="DUF4371"/>
</dbReference>
<dbReference type="PANTHER" id="PTHR45749:SF37">
    <property type="entry name" value="OS05G0311600 PROTEIN"/>
    <property type="match status" value="1"/>
</dbReference>
<name>A0A1Q3BYH8_CEPFO</name>
<evidence type="ECO:0000313" key="2">
    <source>
        <dbReference type="EMBL" id="GAV73017.1"/>
    </source>
</evidence>
<sequence length="148" mass="17132">MVKLLGSYNEYVKNVFLDNAPQNAQYITPRIQKEILHVIAKKVRCAIQKEIVDSKFCILVYESRDELTREQMERNCSRTIFNLVHDVDTFALTLKIEISSILSRHDLCIHNLRGQGYDGASNMQSENGLQALFLKDCPYAYYVHCFAH</sequence>
<gene>
    <name evidence="2" type="ORF">CFOL_v3_16504</name>
</gene>
<evidence type="ECO:0000259" key="1">
    <source>
        <dbReference type="Pfam" id="PF14291"/>
    </source>
</evidence>
<reference evidence="3" key="1">
    <citation type="submission" date="2016-04" db="EMBL/GenBank/DDBJ databases">
        <title>Cephalotus genome sequencing.</title>
        <authorList>
            <person name="Fukushima K."/>
            <person name="Hasebe M."/>
            <person name="Fang X."/>
        </authorList>
    </citation>
    <scope>NUCLEOTIDE SEQUENCE [LARGE SCALE GENOMIC DNA]</scope>
    <source>
        <strain evidence="3">cv. St1</strain>
    </source>
</reference>
<dbReference type="OrthoDB" id="1730821at2759"/>
<dbReference type="Proteomes" id="UP000187406">
    <property type="component" value="Unassembled WGS sequence"/>
</dbReference>
<accession>A0A1Q3BYH8</accession>
<dbReference type="InParanoid" id="A0A1Q3BYH8"/>
<dbReference type="PANTHER" id="PTHR45749">
    <property type="match status" value="1"/>
</dbReference>
<protein>
    <submittedName>
        <fullName evidence="2">DUF4371 domain-containing protein</fullName>
    </submittedName>
</protein>
<dbReference type="Pfam" id="PF14291">
    <property type="entry name" value="DUF4371"/>
    <property type="match status" value="1"/>
</dbReference>
<dbReference type="STRING" id="3775.A0A1Q3BYH8"/>
<organism evidence="2 3">
    <name type="scientific">Cephalotus follicularis</name>
    <name type="common">Albany pitcher plant</name>
    <dbReference type="NCBI Taxonomy" id="3775"/>
    <lineage>
        <taxon>Eukaryota</taxon>
        <taxon>Viridiplantae</taxon>
        <taxon>Streptophyta</taxon>
        <taxon>Embryophyta</taxon>
        <taxon>Tracheophyta</taxon>
        <taxon>Spermatophyta</taxon>
        <taxon>Magnoliopsida</taxon>
        <taxon>eudicotyledons</taxon>
        <taxon>Gunneridae</taxon>
        <taxon>Pentapetalae</taxon>
        <taxon>rosids</taxon>
        <taxon>fabids</taxon>
        <taxon>Oxalidales</taxon>
        <taxon>Cephalotaceae</taxon>
        <taxon>Cephalotus</taxon>
    </lineage>
</organism>
<evidence type="ECO:0000313" key="3">
    <source>
        <dbReference type="Proteomes" id="UP000187406"/>
    </source>
</evidence>